<organism evidence="13 14">
    <name type="scientific">Polysphondylium violaceum</name>
    <dbReference type="NCBI Taxonomy" id="133409"/>
    <lineage>
        <taxon>Eukaryota</taxon>
        <taxon>Amoebozoa</taxon>
        <taxon>Evosea</taxon>
        <taxon>Eumycetozoa</taxon>
        <taxon>Dictyostelia</taxon>
        <taxon>Dictyosteliales</taxon>
        <taxon>Dictyosteliaceae</taxon>
        <taxon>Polysphondylium</taxon>
    </lineage>
</organism>
<dbReference type="EMBL" id="AJWJ01000152">
    <property type="protein sequence ID" value="KAF2074344.1"/>
    <property type="molecule type" value="Genomic_DNA"/>
</dbReference>
<keyword evidence="1" id="KW-0723">Serine/threonine-protein kinase</keyword>
<gene>
    <name evidence="13" type="ORF">CYY_004365</name>
</gene>
<feature type="region of interest" description="Disordered" evidence="10">
    <location>
        <begin position="114"/>
        <end position="141"/>
    </location>
</feature>
<reference evidence="13" key="1">
    <citation type="submission" date="2020-01" db="EMBL/GenBank/DDBJ databases">
        <title>Development of genomics and gene disruption for Polysphondylium violaceum indicates a role for the polyketide synthase stlB in stalk morphogenesis.</title>
        <authorList>
            <person name="Narita B."/>
            <person name="Kawabe Y."/>
            <person name="Kin K."/>
            <person name="Saito T."/>
            <person name="Gibbs R."/>
            <person name="Kuspa A."/>
            <person name="Muzny D."/>
            <person name="Queller D."/>
            <person name="Richards S."/>
            <person name="Strassman J."/>
            <person name="Sucgang R."/>
            <person name="Worley K."/>
            <person name="Schaap P."/>
        </authorList>
    </citation>
    <scope>NUCLEOTIDE SEQUENCE</scope>
    <source>
        <strain evidence="13">QSvi11</strain>
    </source>
</reference>
<dbReference type="InterPro" id="IPR000719">
    <property type="entry name" value="Prot_kinase_dom"/>
</dbReference>
<keyword evidence="4" id="KW-0418">Kinase</keyword>
<dbReference type="FunFam" id="3.30.505.10:FF:000138">
    <property type="entry name" value="Dual specificity protein kinase shkE"/>
    <property type="match status" value="1"/>
</dbReference>
<comment type="caution">
    <text evidence="13">The sequence shown here is derived from an EMBL/GenBank/DDBJ whole genome shotgun (WGS) entry which is preliminary data.</text>
</comment>
<accession>A0A8J4PX67</accession>
<evidence type="ECO:0000313" key="13">
    <source>
        <dbReference type="EMBL" id="KAF2074344.1"/>
    </source>
</evidence>
<dbReference type="OrthoDB" id="16515at2759"/>
<evidence type="ECO:0000256" key="4">
    <source>
        <dbReference type="ARBA" id="ARBA00022777"/>
    </source>
</evidence>
<feature type="binding site" evidence="9">
    <location>
        <position position="244"/>
    </location>
    <ligand>
        <name>ATP</name>
        <dbReference type="ChEBI" id="CHEBI:30616"/>
    </ligand>
</feature>
<protein>
    <recommendedName>
        <fullName evidence="15">SH2 domain-containing protein</fullName>
    </recommendedName>
</protein>
<dbReference type="PANTHER" id="PTHR44329">
    <property type="entry name" value="SERINE/THREONINE-PROTEIN KINASE TNNI3K-RELATED"/>
    <property type="match status" value="1"/>
</dbReference>
<evidence type="ECO:0000256" key="7">
    <source>
        <dbReference type="ARBA" id="ARBA00025089"/>
    </source>
</evidence>
<dbReference type="InterPro" id="IPR051681">
    <property type="entry name" value="Ser/Thr_Kinases-Pseudokinases"/>
</dbReference>
<name>A0A8J4PX67_9MYCE</name>
<dbReference type="InterPro" id="IPR011009">
    <property type="entry name" value="Kinase-like_dom_sf"/>
</dbReference>
<evidence type="ECO:0000256" key="1">
    <source>
        <dbReference type="ARBA" id="ARBA00022527"/>
    </source>
</evidence>
<dbReference type="InterPro" id="IPR000980">
    <property type="entry name" value="SH2"/>
</dbReference>
<keyword evidence="8" id="KW-0727">SH2 domain</keyword>
<dbReference type="PANTHER" id="PTHR44329:SF28">
    <property type="entry name" value="DUAL SPECIFICITY PROTEIN KINASE SHKE"/>
    <property type="match status" value="1"/>
</dbReference>
<dbReference type="GO" id="GO:0004713">
    <property type="term" value="F:protein tyrosine kinase activity"/>
    <property type="evidence" value="ECO:0007669"/>
    <property type="project" value="UniProtKB-KW"/>
</dbReference>
<sequence>MSTPTTANNKPLDINLIKLYVYQETPTDKTKIVSYYQQLKNILFILSDRTRQEQQQQQQHQQPIIPNNDHFSIIESIESKMKFIESNFSDTLNITPPLNSQNNSNSHEVINIQTSPQSKTTTEFYDNYEGHDTPMQTTTSHIQIQQQQQQQTQYQQQQILEQQRIQQQYELQKQQQALLNNMLDQSKKKSSSSGHHHHRHGPPEIPPEEIIFDPKTDLLGGGAYGKVYKATCRGKKVAVKVPKKQTLSESELKSFKNEVEIMRQIFHPNVVLFLGACTKPGKVMIVSELMQSDLEKLIHNPDVEPPTLFQRMKMAYDAALGMNWLHGICNILHRDLKLANLMIGKDKTVKIGDFGFSQVIKSGSTLLDQKGPKGTALYMAPEVMMKQEFNEKADVYSFGLILYELATCEELFPEYSEIDPFYEAICKKRLRPTIPQHFPKSLQSLITRCWDHDPNNRPSFSDISTRMNEVLIDIAISSPESAAFWKYNFSSPEEVKWVEFISKLSNAVSVEVSSLRLLSKLFVSIDYDEENEGFVNLERFDLMNKWFGNFFNSRVGPSILNEMNELLKRRWFHFDISRDVSERRLRGRPENTFLIRLSLNDPVKTPFTISKIKSSKPTHKRVAREDCPPSVDFPMGYKLIVPLDGHDLVFNSMISMIDKLKSIGNLGPDCPHSEIKIPYLTD</sequence>
<feature type="domain" description="Protein kinase" evidence="12">
    <location>
        <begin position="213"/>
        <end position="471"/>
    </location>
</feature>
<dbReference type="Gene3D" id="3.30.505.10">
    <property type="entry name" value="SH2 domain"/>
    <property type="match status" value="1"/>
</dbReference>
<feature type="domain" description="SH2" evidence="11">
    <location>
        <begin position="571"/>
        <end position="679"/>
    </location>
</feature>
<evidence type="ECO:0000259" key="11">
    <source>
        <dbReference type="PROSITE" id="PS50001"/>
    </source>
</evidence>
<dbReference type="InterPro" id="IPR035845">
    <property type="entry name" value="ShkD/ShkE_SH2"/>
</dbReference>
<feature type="region of interest" description="Disordered" evidence="10">
    <location>
        <begin position="184"/>
        <end position="209"/>
    </location>
</feature>
<dbReference type="SUPFAM" id="SSF56112">
    <property type="entry name" value="Protein kinase-like (PK-like)"/>
    <property type="match status" value="1"/>
</dbReference>
<evidence type="ECO:0000256" key="9">
    <source>
        <dbReference type="PROSITE-ProRule" id="PRU10141"/>
    </source>
</evidence>
<dbReference type="Pfam" id="PF07714">
    <property type="entry name" value="PK_Tyr_Ser-Thr"/>
    <property type="match status" value="1"/>
</dbReference>
<evidence type="ECO:0000256" key="3">
    <source>
        <dbReference type="ARBA" id="ARBA00022741"/>
    </source>
</evidence>
<dbReference type="PROSITE" id="PS00108">
    <property type="entry name" value="PROTEIN_KINASE_ST"/>
    <property type="match status" value="1"/>
</dbReference>
<evidence type="ECO:0000256" key="8">
    <source>
        <dbReference type="PROSITE-ProRule" id="PRU00191"/>
    </source>
</evidence>
<keyword evidence="6" id="KW-0829">Tyrosine-protein kinase</keyword>
<dbReference type="Gene3D" id="1.10.510.10">
    <property type="entry name" value="Transferase(Phosphotransferase) domain 1"/>
    <property type="match status" value="1"/>
</dbReference>
<dbReference type="InterPro" id="IPR001245">
    <property type="entry name" value="Ser-Thr/Tyr_kinase_cat_dom"/>
</dbReference>
<dbReference type="PROSITE" id="PS00107">
    <property type="entry name" value="PROTEIN_KINASE_ATP"/>
    <property type="match status" value="1"/>
</dbReference>
<keyword evidence="3 9" id="KW-0547">Nucleotide-binding</keyword>
<dbReference type="PROSITE" id="PS50011">
    <property type="entry name" value="PROTEIN_KINASE_DOM"/>
    <property type="match status" value="1"/>
</dbReference>
<evidence type="ECO:0000256" key="10">
    <source>
        <dbReference type="SAM" id="MobiDB-lite"/>
    </source>
</evidence>
<dbReference type="FunFam" id="3.30.200.20:FF:000659">
    <property type="entry name" value="SH2-protein kinase domain containing protein"/>
    <property type="match status" value="1"/>
</dbReference>
<dbReference type="CDD" id="cd10357">
    <property type="entry name" value="SH2_ShkD_ShkE"/>
    <property type="match status" value="1"/>
</dbReference>
<dbReference type="InterPro" id="IPR036860">
    <property type="entry name" value="SH2_dom_sf"/>
</dbReference>
<evidence type="ECO:0000259" key="12">
    <source>
        <dbReference type="PROSITE" id="PS50011"/>
    </source>
</evidence>
<dbReference type="SMART" id="SM00220">
    <property type="entry name" value="S_TKc"/>
    <property type="match status" value="1"/>
</dbReference>
<dbReference type="Proteomes" id="UP000695562">
    <property type="component" value="Unassembled WGS sequence"/>
</dbReference>
<comment type="function">
    <text evidence="7">Required for proper chemotaxis and phagocytosis; proper spatiotemporal control of F-actin levels in chemotaxing cells. Negative regulator of the PI3K (phosphatidylinositol 3 kinase) pathway. Predominantly phosphorylates serines and threonines and tyrosines at a lower level.</text>
</comment>
<evidence type="ECO:0000256" key="6">
    <source>
        <dbReference type="ARBA" id="ARBA00023137"/>
    </source>
</evidence>
<dbReference type="InterPro" id="IPR008271">
    <property type="entry name" value="Ser/Thr_kinase_AS"/>
</dbReference>
<keyword evidence="2" id="KW-0808">Transferase</keyword>
<dbReference type="GO" id="GO:0005524">
    <property type="term" value="F:ATP binding"/>
    <property type="evidence" value="ECO:0007669"/>
    <property type="project" value="UniProtKB-UniRule"/>
</dbReference>
<evidence type="ECO:0000313" key="14">
    <source>
        <dbReference type="Proteomes" id="UP000695562"/>
    </source>
</evidence>
<proteinExistence type="predicted"/>
<dbReference type="InterPro" id="IPR017441">
    <property type="entry name" value="Protein_kinase_ATP_BS"/>
</dbReference>
<dbReference type="AlphaFoldDB" id="A0A8J4PX67"/>
<dbReference type="Gene3D" id="3.30.200.20">
    <property type="entry name" value="Phosphorylase Kinase, domain 1"/>
    <property type="match status" value="1"/>
</dbReference>
<dbReference type="Pfam" id="PF00017">
    <property type="entry name" value="SH2"/>
    <property type="match status" value="1"/>
</dbReference>
<feature type="compositionally biased region" description="Polar residues" evidence="10">
    <location>
        <begin position="114"/>
        <end position="124"/>
    </location>
</feature>
<evidence type="ECO:0000256" key="5">
    <source>
        <dbReference type="ARBA" id="ARBA00022840"/>
    </source>
</evidence>
<keyword evidence="14" id="KW-1185">Reference proteome</keyword>
<keyword evidence="5 9" id="KW-0067">ATP-binding</keyword>
<evidence type="ECO:0008006" key="15">
    <source>
        <dbReference type="Google" id="ProtNLM"/>
    </source>
</evidence>
<dbReference type="CDD" id="cd13999">
    <property type="entry name" value="STKc_MAP3K-like"/>
    <property type="match status" value="1"/>
</dbReference>
<evidence type="ECO:0000256" key="2">
    <source>
        <dbReference type="ARBA" id="ARBA00022679"/>
    </source>
</evidence>
<dbReference type="PROSITE" id="PS50001">
    <property type="entry name" value="SH2"/>
    <property type="match status" value="1"/>
</dbReference>
<dbReference type="SUPFAM" id="SSF55550">
    <property type="entry name" value="SH2 domain"/>
    <property type="match status" value="1"/>
</dbReference>
<feature type="compositionally biased region" description="Basic residues" evidence="10">
    <location>
        <begin position="188"/>
        <end position="200"/>
    </location>
</feature>
<dbReference type="GO" id="GO:0004674">
    <property type="term" value="F:protein serine/threonine kinase activity"/>
    <property type="evidence" value="ECO:0007669"/>
    <property type="project" value="UniProtKB-KW"/>
</dbReference>